<keyword evidence="3" id="KW-1185">Reference proteome</keyword>
<protein>
    <recommendedName>
        <fullName evidence="4">DUF4199 domain-containing protein</fullName>
    </recommendedName>
</protein>
<feature type="transmembrane region" description="Helical" evidence="1">
    <location>
        <begin position="41"/>
        <end position="62"/>
    </location>
</feature>
<feature type="transmembrane region" description="Helical" evidence="1">
    <location>
        <begin position="12"/>
        <end position="35"/>
    </location>
</feature>
<dbReference type="Proteomes" id="UP001354989">
    <property type="component" value="Chromosome"/>
</dbReference>
<feature type="transmembrane region" description="Helical" evidence="1">
    <location>
        <begin position="151"/>
        <end position="172"/>
    </location>
</feature>
<evidence type="ECO:0000313" key="3">
    <source>
        <dbReference type="Proteomes" id="UP001354989"/>
    </source>
</evidence>
<gene>
    <name evidence="2" type="ORF">PEPS_21350</name>
</gene>
<evidence type="ECO:0000313" key="2">
    <source>
        <dbReference type="EMBL" id="BDC99854.1"/>
    </source>
</evidence>
<dbReference type="Pfam" id="PF13858">
    <property type="entry name" value="DUF4199"/>
    <property type="match status" value="1"/>
</dbReference>
<feature type="transmembrane region" description="Helical" evidence="1">
    <location>
        <begin position="82"/>
        <end position="101"/>
    </location>
</feature>
<dbReference type="InterPro" id="IPR025250">
    <property type="entry name" value="DUF4199"/>
</dbReference>
<dbReference type="RefSeq" id="WP_338397044.1">
    <property type="nucleotide sequence ID" value="NZ_AP025292.1"/>
</dbReference>
<reference evidence="2 3" key="1">
    <citation type="submission" date="2021-12" db="EMBL/GenBank/DDBJ databases">
        <title>Genome sequencing of bacteria with rrn-lacking chromosome and rrn-plasmid.</title>
        <authorList>
            <person name="Anda M."/>
            <person name="Iwasaki W."/>
        </authorList>
    </citation>
    <scope>NUCLEOTIDE SEQUENCE [LARGE SCALE GENOMIC DNA]</scope>
    <source>
        <strain evidence="2 3">NBRC 101262</strain>
    </source>
</reference>
<organism evidence="2 3">
    <name type="scientific">Persicobacter psychrovividus</name>
    <dbReference type="NCBI Taxonomy" id="387638"/>
    <lineage>
        <taxon>Bacteria</taxon>
        <taxon>Pseudomonadati</taxon>
        <taxon>Bacteroidota</taxon>
        <taxon>Cytophagia</taxon>
        <taxon>Cytophagales</taxon>
        <taxon>Persicobacteraceae</taxon>
        <taxon>Persicobacter</taxon>
    </lineage>
</organism>
<accession>A0ABM7VFX3</accession>
<name>A0ABM7VFX3_9BACT</name>
<keyword evidence="1" id="KW-0812">Transmembrane</keyword>
<evidence type="ECO:0000256" key="1">
    <source>
        <dbReference type="SAM" id="Phobius"/>
    </source>
</evidence>
<sequence>MQKESSAEQKKLMYDLGIQGGLLLAIISILSTVASNQLSNMTFKVVAGLTALVAAIVIYIVFNKKFKAQNQGYMSFKQGMTIGTIITAISTFISGIFSYIYPLYLDKGMWDRQIHSTIQTLQGYGLSEDQVDQAVQQIKNMKDPAFYATSVLQGMLWSFIFFIAILAIVCAIQKKQKTLLD</sequence>
<proteinExistence type="predicted"/>
<evidence type="ECO:0008006" key="4">
    <source>
        <dbReference type="Google" id="ProtNLM"/>
    </source>
</evidence>
<dbReference type="EMBL" id="AP025292">
    <property type="protein sequence ID" value="BDC99854.1"/>
    <property type="molecule type" value="Genomic_DNA"/>
</dbReference>
<keyword evidence="1" id="KW-1133">Transmembrane helix</keyword>
<keyword evidence="1" id="KW-0472">Membrane</keyword>